<dbReference type="STRING" id="1224164.B843_07620"/>
<keyword evidence="5 7" id="KW-0456">Lyase</keyword>
<evidence type="ECO:0000256" key="4">
    <source>
        <dbReference type="ARBA" id="ARBA00023136"/>
    </source>
</evidence>
<evidence type="ECO:0000313" key="8">
    <source>
        <dbReference type="EMBL" id="AHI22909.1"/>
    </source>
</evidence>
<keyword evidence="4 7" id="KW-0472">Membrane</keyword>
<keyword evidence="3 7" id="KW-1133">Transmembrane helix</keyword>
<dbReference type="HOGENOM" id="CLU_025574_4_1_11"/>
<dbReference type="AlphaFoldDB" id="W5Y1X1"/>
<dbReference type="InterPro" id="IPR003770">
    <property type="entry name" value="MLTG-like"/>
</dbReference>
<evidence type="ECO:0000256" key="7">
    <source>
        <dbReference type="HAMAP-Rule" id="MF_02065"/>
    </source>
</evidence>
<dbReference type="RefSeq" id="WP_025252928.1">
    <property type="nucleotide sequence ID" value="NZ_CP004353.1"/>
</dbReference>
<evidence type="ECO:0000256" key="1">
    <source>
        <dbReference type="ARBA" id="ARBA00022475"/>
    </source>
</evidence>
<dbReference type="PATRIC" id="fig|1224164.3.peg.1529"/>
<dbReference type="GO" id="GO:0071555">
    <property type="term" value="P:cell wall organization"/>
    <property type="evidence" value="ECO:0007669"/>
    <property type="project" value="UniProtKB-KW"/>
</dbReference>
<dbReference type="Proteomes" id="UP000019222">
    <property type="component" value="Chromosome"/>
</dbReference>
<sequence>MRMEPKYVKRRQRGLAVLIAALVLLIGSVIYIGVAVVNRGNEDYRGSGNGVVQLVEIPEGSSLSELGPDLVSKGIVASDGAFQSAAFSNKGAADVKPGFYRLQEHMSASSAVAALLDPNNKVQMLEIQGGSTLMDVNVVGGSTRSGIYSQISQVSCQENSDNCVTAEQLQQAAANTAPADLGVPSWAIDAVTARGNDPRRLEGLIIPGSYVVDPSADAVAILKDLITRSAKQFESTNIESRAQAINLTPYQLLTAASLVERESPANDFNKVARVILNRLAKNQRLEFDSTVNYDLSEQEVATTDEDRARVTPWNTYAMEGLPSTPIASASLQAIEAIENPAQGDWLYFVTVDKNGTTVFSNTFEEHEAAVQQSIQNGVLDSNR</sequence>
<dbReference type="eggNOG" id="COG1559">
    <property type="taxonomic scope" value="Bacteria"/>
</dbReference>
<dbReference type="GO" id="GO:0008932">
    <property type="term" value="F:lytic endotransglycosylase activity"/>
    <property type="evidence" value="ECO:0007669"/>
    <property type="project" value="UniProtKB-UniRule"/>
</dbReference>
<dbReference type="EC" id="4.2.2.29" evidence="7"/>
<dbReference type="Pfam" id="PF02618">
    <property type="entry name" value="YceG"/>
    <property type="match status" value="1"/>
</dbReference>
<dbReference type="PANTHER" id="PTHR30518:SF2">
    <property type="entry name" value="ENDOLYTIC MUREIN TRANSGLYCOSYLASE"/>
    <property type="match status" value="1"/>
</dbReference>
<evidence type="ECO:0000256" key="5">
    <source>
        <dbReference type="ARBA" id="ARBA00023239"/>
    </source>
</evidence>
<dbReference type="PANTHER" id="PTHR30518">
    <property type="entry name" value="ENDOLYTIC MUREIN TRANSGLYCOSYLASE"/>
    <property type="match status" value="1"/>
</dbReference>
<organism evidence="8 9">
    <name type="scientific">Corynebacterium vitaeruminis DSM 20294</name>
    <dbReference type="NCBI Taxonomy" id="1224164"/>
    <lineage>
        <taxon>Bacteria</taxon>
        <taxon>Bacillati</taxon>
        <taxon>Actinomycetota</taxon>
        <taxon>Actinomycetes</taxon>
        <taxon>Mycobacteriales</taxon>
        <taxon>Corynebacteriaceae</taxon>
        <taxon>Corynebacterium</taxon>
    </lineage>
</organism>
<evidence type="ECO:0000313" key="9">
    <source>
        <dbReference type="Proteomes" id="UP000019222"/>
    </source>
</evidence>
<evidence type="ECO:0000256" key="2">
    <source>
        <dbReference type="ARBA" id="ARBA00022692"/>
    </source>
</evidence>
<accession>W5Y1X1</accession>
<keyword evidence="6 7" id="KW-0961">Cell wall biogenesis/degradation</keyword>
<gene>
    <name evidence="7" type="primary">mltG</name>
    <name evidence="8" type="ORF">B843_07620</name>
</gene>
<feature type="site" description="Important for catalytic activity" evidence="7">
    <location>
        <position position="262"/>
    </location>
</feature>
<dbReference type="GO" id="GO:0005886">
    <property type="term" value="C:plasma membrane"/>
    <property type="evidence" value="ECO:0007669"/>
    <property type="project" value="UniProtKB-UniRule"/>
</dbReference>
<dbReference type="EMBL" id="CP004353">
    <property type="protein sequence ID" value="AHI22909.1"/>
    <property type="molecule type" value="Genomic_DNA"/>
</dbReference>
<comment type="function">
    <text evidence="7">Functions as a peptidoglycan terminase that cleaves nascent peptidoglycan strands endolytically to terminate their elongation.</text>
</comment>
<evidence type="ECO:0000256" key="6">
    <source>
        <dbReference type="ARBA" id="ARBA00023316"/>
    </source>
</evidence>
<comment type="catalytic activity">
    <reaction evidence="7">
        <text>a peptidoglycan chain = a peptidoglycan chain with N-acetyl-1,6-anhydromuramyl-[peptide] at the reducing end + a peptidoglycan chain with N-acetylglucosamine at the non-reducing end.</text>
        <dbReference type="EC" id="4.2.2.29"/>
    </reaction>
</comment>
<proteinExistence type="inferred from homology"/>
<keyword evidence="9" id="KW-1185">Reference proteome</keyword>
<dbReference type="NCBIfam" id="TIGR00247">
    <property type="entry name" value="endolytic transglycosylase MltG"/>
    <property type="match status" value="1"/>
</dbReference>
<protein>
    <recommendedName>
        <fullName evidence="7">Endolytic murein transglycosylase</fullName>
        <ecNumber evidence="7">4.2.2.29</ecNumber>
    </recommendedName>
    <alternativeName>
        <fullName evidence="7">Peptidoglycan lytic transglycosylase</fullName>
    </alternativeName>
    <alternativeName>
        <fullName evidence="7">Peptidoglycan polymerization terminase</fullName>
    </alternativeName>
</protein>
<evidence type="ECO:0000256" key="3">
    <source>
        <dbReference type="ARBA" id="ARBA00022989"/>
    </source>
</evidence>
<name>W5Y1X1_9CORY</name>
<dbReference type="HAMAP" id="MF_02065">
    <property type="entry name" value="MltG"/>
    <property type="match status" value="1"/>
</dbReference>
<keyword evidence="2 7" id="KW-0812">Transmembrane</keyword>
<comment type="similarity">
    <text evidence="7">Belongs to the transglycosylase MltG family.</text>
</comment>
<reference evidence="8 9" key="1">
    <citation type="submission" date="2013-02" db="EMBL/GenBank/DDBJ databases">
        <title>The complete genome sequence of Corynebacterium vitaeruminis DSM 20294.</title>
        <authorList>
            <person name="Ruckert C."/>
            <person name="Albersmeier A."/>
            <person name="Kalinowski J."/>
        </authorList>
    </citation>
    <scope>NUCLEOTIDE SEQUENCE [LARGE SCALE GENOMIC DNA]</scope>
    <source>
        <strain evidence="9">ATCC 10234</strain>
    </source>
</reference>
<dbReference type="GO" id="GO:0009252">
    <property type="term" value="P:peptidoglycan biosynthetic process"/>
    <property type="evidence" value="ECO:0007669"/>
    <property type="project" value="UniProtKB-UniRule"/>
</dbReference>
<dbReference type="Gene3D" id="3.30.160.60">
    <property type="entry name" value="Classic Zinc Finger"/>
    <property type="match status" value="1"/>
</dbReference>
<dbReference type="KEGG" id="cvt:B843_07620"/>
<dbReference type="Gene3D" id="3.30.1490.480">
    <property type="entry name" value="Endolytic murein transglycosylase"/>
    <property type="match status" value="1"/>
</dbReference>
<keyword evidence="1 7" id="KW-1003">Cell membrane</keyword>